<reference evidence="14 15" key="1">
    <citation type="submission" date="2024-02" db="EMBL/GenBank/DDBJ databases">
        <title>De novo assembly and annotation of 12 fungi associated with fruit tree decline syndrome in Ontario, Canada.</title>
        <authorList>
            <person name="Sulman M."/>
            <person name="Ellouze W."/>
            <person name="Ilyukhin E."/>
        </authorList>
    </citation>
    <scope>NUCLEOTIDE SEQUENCE [LARGE SCALE GENOMIC DNA]</scope>
    <source>
        <strain evidence="14 15">M11/M66-122</strain>
    </source>
</reference>
<evidence type="ECO:0000259" key="13">
    <source>
        <dbReference type="SMART" id="SM01281"/>
    </source>
</evidence>
<name>A0AAN9UHE8_9PEZI</name>
<feature type="compositionally biased region" description="Basic and acidic residues" evidence="12">
    <location>
        <begin position="198"/>
        <end position="208"/>
    </location>
</feature>
<comment type="caution">
    <text evidence="14">The sequence shown here is derived from an EMBL/GenBank/DDBJ whole genome shotgun (WGS) entry which is preliminary data.</text>
</comment>
<evidence type="ECO:0000256" key="1">
    <source>
        <dbReference type="ARBA" id="ARBA00004123"/>
    </source>
</evidence>
<feature type="compositionally biased region" description="Polar residues" evidence="12">
    <location>
        <begin position="1"/>
        <end position="24"/>
    </location>
</feature>
<evidence type="ECO:0000256" key="3">
    <source>
        <dbReference type="ARBA" id="ARBA00011629"/>
    </source>
</evidence>
<evidence type="ECO:0000256" key="11">
    <source>
        <dbReference type="ARBA" id="ARBA00032010"/>
    </source>
</evidence>
<comment type="subunit">
    <text evidence="3">Component of the SRB8-11 complex, which itself associates with the Mediator complex.</text>
</comment>
<dbReference type="GO" id="GO:0003712">
    <property type="term" value="F:transcription coregulator activity"/>
    <property type="evidence" value="ECO:0007669"/>
    <property type="project" value="InterPro"/>
</dbReference>
<dbReference type="GO" id="GO:0006357">
    <property type="term" value="P:regulation of transcription by RNA polymerase II"/>
    <property type="evidence" value="ECO:0007669"/>
    <property type="project" value="InterPro"/>
</dbReference>
<keyword evidence="6" id="KW-0805">Transcription regulation</keyword>
<feature type="domain" description="Mediator complex subunit Med12" evidence="13">
    <location>
        <begin position="297"/>
        <end position="360"/>
    </location>
</feature>
<feature type="compositionally biased region" description="Low complexity" evidence="12">
    <location>
        <begin position="49"/>
        <end position="62"/>
    </location>
</feature>
<feature type="compositionally biased region" description="Low complexity" evidence="12">
    <location>
        <begin position="1499"/>
        <end position="1518"/>
    </location>
</feature>
<comment type="function">
    <text evidence="10">Component of the SRB8-11 complex. The SRB8-11 complex is a regulatory module of the Mediator complex which is itself involved in regulation of basal and activated RNA polymerase II-dependent transcription. The SRB8-11 complex may be involved in the transcriptional repression of a subset of genes regulated by Mediator. It may inhibit the association of the Mediator complex with RNA polymerase II to form the holoenzyme complex.</text>
</comment>
<keyword evidence="8" id="KW-0804">Transcription</keyword>
<evidence type="ECO:0000256" key="8">
    <source>
        <dbReference type="ARBA" id="ARBA00023163"/>
    </source>
</evidence>
<dbReference type="GO" id="GO:0016592">
    <property type="term" value="C:mediator complex"/>
    <property type="evidence" value="ECO:0007669"/>
    <property type="project" value="InterPro"/>
</dbReference>
<feature type="region of interest" description="Disordered" evidence="12">
    <location>
        <begin position="1491"/>
        <end position="1518"/>
    </location>
</feature>
<gene>
    <name evidence="14" type="primary">SRB8</name>
    <name evidence="14" type="ORF">SLS62_008652</name>
</gene>
<organism evidence="14 15">
    <name type="scientific">Diatrype stigma</name>
    <dbReference type="NCBI Taxonomy" id="117547"/>
    <lineage>
        <taxon>Eukaryota</taxon>
        <taxon>Fungi</taxon>
        <taxon>Dikarya</taxon>
        <taxon>Ascomycota</taxon>
        <taxon>Pezizomycotina</taxon>
        <taxon>Sordariomycetes</taxon>
        <taxon>Xylariomycetidae</taxon>
        <taxon>Xylariales</taxon>
        <taxon>Diatrypaceae</taxon>
        <taxon>Diatrype</taxon>
    </lineage>
</organism>
<accession>A0AAN9UHE8</accession>
<evidence type="ECO:0000256" key="12">
    <source>
        <dbReference type="SAM" id="MobiDB-lite"/>
    </source>
</evidence>
<dbReference type="Proteomes" id="UP001320420">
    <property type="component" value="Unassembled WGS sequence"/>
</dbReference>
<dbReference type="PANTHER" id="PTHR46567">
    <property type="entry name" value="MEDIATOR OF RNA POLYMERASE II TRANSCRIPTION SUBUNIT 12"/>
    <property type="match status" value="1"/>
</dbReference>
<evidence type="ECO:0000256" key="5">
    <source>
        <dbReference type="ARBA" id="ARBA00022491"/>
    </source>
</evidence>
<evidence type="ECO:0000256" key="10">
    <source>
        <dbReference type="ARBA" id="ARBA00025661"/>
    </source>
</evidence>
<dbReference type="PANTHER" id="PTHR46567:SF1">
    <property type="entry name" value="MEDIATOR OF RNA POLYMERASE II TRANSCRIPTION SUBUNIT 12"/>
    <property type="match status" value="1"/>
</dbReference>
<sequence>MTSRPSLGVSQRQPQRTLSGSGLSQRPAHQRTLSQQYLPQSPVRRSDGSYDQTSDVSDVSQSRYATAPRRGGSKLKLELANDGIDHAGFSESPQNLDPLSASRVFTPSRIMPMSETSDHGDMSPHPSRSLATEDSAPLPWPPRRARFVPPVSRPPQQQQGSSPNTSTPSAKKDARPKPFNLEAPSIAPRYSNLGKQQEPPRKMEMKTGDRGSFANLSIGFADFYPWSGGHPEDQFSDTIIRHGFFDKGNGQTSQESTSARTLLPALKHKSGLHTLSTIFTTILNQKRHSGQITSASTFKPPPRVTLTDTKREFWLKDLANPSMSLRRLSRTIPHGIRGRVLLDQCLNKNVPTDRAVWLAKCVGANEIRAFKRKGVNGTFVMGGETKWIRDWTVNVEQFVETVSNSFSDDDWKAKVTYAIRLATHLYAEHLIDRDHYMDWLVTGLENSNQAKLPMWLLIIQIYWKDLLRLRRHGRRLVSAILNHHASIYNHPDRDILLPLSTQLSSLVRSLILTCPECFVHPATWTKNRDTLRASLANEDEPVLALFESLDSRNDYFISPSVRTQPAMRSTLVKALDNLLRMPNNDDMAAQLWRISDDKLGLIRTVLEWCTSLYRSGVAKVYVAATILRSWSTFDVDITGSILNFLATDPLLEPSRKRLVYHLVSELVRSGHYSVPQYLQWLIARGGLCDPSQTHPDGPCVTRLLVELPIQSLSDSMRSLRATLLRRASYLAEDEANDIATAIRCIKHALSIPLGANDPIAWKKPMSIKKLAQRVGLSSRALQSEVCFWLSNDLVWALDTNFQTGKSGPQLSSVKFEAVRTLLENAQDFTMLEHFLRAVSQISNADILGQCADAISLHLPVFAATGAAKTLFECLYNRLKTLSEEQGLGVRPLLAALTNLAPRLPGFKEIASQLRNDLIRTDRSNAVDASSPLSDNMAVQLQDDETELNEQIEKLASYSSADRMTMERLFQAIVRKYETCWFKTDERQRPYCMLLTRLRVFDPQYFDYMIRAWVQRIRKLTERPPIIEFLPLLISFGCLSLAIVFATAARSQAQACQLPTNAFSFASSYMQELLEMLMTPLTPTQVMTSEDCYRFRIIQERARLEHAKEVMLLIRGALAEYSASRNQQTSIRQPLESDKTVNQLLELLRDLVLVDSDAACQTLSLRGPDPKFAALIETLTTRLLIPQGNGGQKSFEQVLELANEFTLPFCQVKLSLNLATDDANGPDSPERLQSQLELLSKAMDNAIDANNVMWTGMLSRLTPEITQHLKSRAELRFLDLLPSLKNQSIAEGALDGDFLMAENLLTVIDSTIRGTATPKPSPLPSGMVDKLADIWEILASTNPEHAMLKADVLSRWLPLVLSYLALLASICATGAADSSAAIKMASGGEVRGRALLVLSGLVQELDNGHFSSAPSGNSNSLDHNRTLLGQRAFDIALIFADGLPEDARQQCARAVRDATSDPRLRYLFSLDPPSAAGVVGSSSLMLAQRERLAPTASTPQGQGQSQDQQQQQQQQQQRRAIAAANMAAMMGIGGVGGVAPERLVPFQLRRWEILSEPTPNVGENDTSLSLTLFDARKL</sequence>
<dbReference type="Pfam" id="PF25326">
    <property type="entry name" value="ARM_SRB8"/>
    <property type="match status" value="1"/>
</dbReference>
<evidence type="ECO:0000256" key="2">
    <source>
        <dbReference type="ARBA" id="ARBA00010289"/>
    </source>
</evidence>
<keyword evidence="9" id="KW-0539">Nucleus</keyword>
<keyword evidence="15" id="KW-1185">Reference proteome</keyword>
<feature type="region of interest" description="Disordered" evidence="12">
    <location>
        <begin position="1"/>
        <end position="78"/>
    </location>
</feature>
<feature type="compositionally biased region" description="Low complexity" evidence="12">
    <location>
        <begin position="154"/>
        <end position="169"/>
    </location>
</feature>
<dbReference type="InterPro" id="IPR057344">
    <property type="entry name" value="ARM_SRB8"/>
</dbReference>
<evidence type="ECO:0000313" key="15">
    <source>
        <dbReference type="Proteomes" id="UP001320420"/>
    </source>
</evidence>
<evidence type="ECO:0000256" key="9">
    <source>
        <dbReference type="ARBA" id="ARBA00023242"/>
    </source>
</evidence>
<evidence type="ECO:0000256" key="6">
    <source>
        <dbReference type="ARBA" id="ARBA00023015"/>
    </source>
</evidence>
<keyword evidence="5" id="KW-0678">Repressor</keyword>
<dbReference type="EMBL" id="JAKJXP020000082">
    <property type="protein sequence ID" value="KAK7748389.1"/>
    <property type="molecule type" value="Genomic_DNA"/>
</dbReference>
<feature type="region of interest" description="Disordered" evidence="12">
    <location>
        <begin position="111"/>
        <end position="208"/>
    </location>
</feature>
<evidence type="ECO:0000313" key="14">
    <source>
        <dbReference type="EMBL" id="KAK7748389.1"/>
    </source>
</evidence>
<proteinExistence type="inferred from homology"/>
<dbReference type="Pfam" id="PF09497">
    <property type="entry name" value="Med12"/>
    <property type="match status" value="1"/>
</dbReference>
<protein>
    <recommendedName>
        <fullName evidence="4">Mediator of RNA polymerase II transcription subunit 12</fullName>
    </recommendedName>
    <alternativeName>
        <fullName evidence="11">Mediator complex subunit 12</fullName>
    </alternativeName>
</protein>
<evidence type="ECO:0000256" key="7">
    <source>
        <dbReference type="ARBA" id="ARBA00023159"/>
    </source>
</evidence>
<comment type="subcellular location">
    <subcellularLocation>
        <location evidence="1">Nucleus</location>
    </subcellularLocation>
</comment>
<dbReference type="SMART" id="SM01281">
    <property type="entry name" value="Med12"/>
    <property type="match status" value="1"/>
</dbReference>
<dbReference type="InterPro" id="IPR019035">
    <property type="entry name" value="Mediator_Med12"/>
</dbReference>
<comment type="similarity">
    <text evidence="2">Belongs to the Mediator complex subunit 12 family.</text>
</comment>
<evidence type="ECO:0000256" key="4">
    <source>
        <dbReference type="ARBA" id="ARBA00019622"/>
    </source>
</evidence>
<keyword evidence="7" id="KW-0010">Activator</keyword>